<keyword evidence="2" id="KW-1185">Reference proteome</keyword>
<evidence type="ECO:0000313" key="1">
    <source>
        <dbReference type="EMBL" id="EHP68074.1"/>
    </source>
</evidence>
<dbReference type="EMBL" id="JH597770">
    <property type="protein sequence ID" value="EHP68074.1"/>
    <property type="molecule type" value="Genomic_DNA"/>
</dbReference>
<sequence length="48" mass="5749">MNFQYIMKIVRNHTDCCLREVNTRLWGVTLIFLRIKKLNSRGVYESST</sequence>
<dbReference type="Proteomes" id="UP000003980">
    <property type="component" value="Unassembled WGS sequence"/>
</dbReference>
<organism evidence="1 2">
    <name type="scientific">Metallosphaera yellowstonensis MK1</name>
    <dbReference type="NCBI Taxonomy" id="671065"/>
    <lineage>
        <taxon>Archaea</taxon>
        <taxon>Thermoproteota</taxon>
        <taxon>Thermoprotei</taxon>
        <taxon>Sulfolobales</taxon>
        <taxon>Sulfolobaceae</taxon>
        <taxon>Metallosphaera</taxon>
    </lineage>
</organism>
<gene>
    <name evidence="1" type="ORF">MetMK1DRAFT_00024970</name>
</gene>
<reference evidence="1 2" key="1">
    <citation type="submission" date="2012-01" db="EMBL/GenBank/DDBJ databases">
        <title>Improved High-Quality Draft sequence of Metallosphaera yellowstonensis MK1.</title>
        <authorList>
            <consortium name="US DOE Joint Genome Institute"/>
            <person name="Lucas S."/>
            <person name="Han J."/>
            <person name="Cheng J.-F."/>
            <person name="Goodwin L."/>
            <person name="Pitluck S."/>
            <person name="Peters L."/>
            <person name="Teshima H."/>
            <person name="Detter J.C."/>
            <person name="Han C."/>
            <person name="Tapia R."/>
            <person name="Land M."/>
            <person name="Hauser L."/>
            <person name="Kyrpides N."/>
            <person name="Kozubal M."/>
            <person name="Macur R.E."/>
            <person name="Jay Z."/>
            <person name="Inskeep W."/>
            <person name="Woyke T."/>
        </authorList>
    </citation>
    <scope>NUCLEOTIDE SEQUENCE [LARGE SCALE GENOMIC DNA]</scope>
    <source>
        <strain evidence="1 2">MK1</strain>
    </source>
</reference>
<evidence type="ECO:0000313" key="2">
    <source>
        <dbReference type="Proteomes" id="UP000003980"/>
    </source>
</evidence>
<protein>
    <submittedName>
        <fullName evidence="1">Uncharacterized protein</fullName>
    </submittedName>
</protein>
<dbReference type="HOGENOM" id="CLU_3148042_0_0_2"/>
<proteinExistence type="predicted"/>
<dbReference type="STRING" id="671065.MetMK1DRAFT_00024970"/>
<accession>H2C7E8</accession>
<name>H2C7E8_9CREN</name>
<dbReference type="AlphaFoldDB" id="H2C7E8"/>